<evidence type="ECO:0000313" key="2">
    <source>
        <dbReference type="Proteomes" id="UP000215914"/>
    </source>
</evidence>
<proteinExistence type="predicted"/>
<dbReference type="Proteomes" id="UP000215914">
    <property type="component" value="Unassembled WGS sequence"/>
</dbReference>
<organism evidence="1 2">
    <name type="scientific">Helianthus annuus</name>
    <name type="common">Common sunflower</name>
    <dbReference type="NCBI Taxonomy" id="4232"/>
    <lineage>
        <taxon>Eukaryota</taxon>
        <taxon>Viridiplantae</taxon>
        <taxon>Streptophyta</taxon>
        <taxon>Embryophyta</taxon>
        <taxon>Tracheophyta</taxon>
        <taxon>Spermatophyta</taxon>
        <taxon>Magnoliopsida</taxon>
        <taxon>eudicotyledons</taxon>
        <taxon>Gunneridae</taxon>
        <taxon>Pentapetalae</taxon>
        <taxon>asterids</taxon>
        <taxon>campanulids</taxon>
        <taxon>Asterales</taxon>
        <taxon>Asteraceae</taxon>
        <taxon>Asteroideae</taxon>
        <taxon>Heliantheae alliance</taxon>
        <taxon>Heliantheae</taxon>
        <taxon>Helianthus</taxon>
    </lineage>
</organism>
<evidence type="ECO:0000313" key="1">
    <source>
        <dbReference type="EMBL" id="KAF5821722.1"/>
    </source>
</evidence>
<sequence length="69" mass="8479">MYIWLHKLYSIIKSHSRYYPSARRVYKQIQILGIILDTEIYHKTNHRTICQPKMHLPLQDFEEVLLEHQ</sequence>
<dbReference type="AlphaFoldDB" id="A0A9K3P1Y9"/>
<keyword evidence="2" id="KW-1185">Reference proteome</keyword>
<protein>
    <submittedName>
        <fullName evidence="1">Uncharacterized protein</fullName>
    </submittedName>
</protein>
<gene>
    <name evidence="1" type="ORF">HanXRQr2_Chr01g0017421</name>
</gene>
<dbReference type="EMBL" id="MNCJ02000316">
    <property type="protein sequence ID" value="KAF5821722.1"/>
    <property type="molecule type" value="Genomic_DNA"/>
</dbReference>
<reference evidence="1" key="1">
    <citation type="journal article" date="2017" name="Nature">
        <title>The sunflower genome provides insights into oil metabolism, flowering and Asterid evolution.</title>
        <authorList>
            <person name="Badouin H."/>
            <person name="Gouzy J."/>
            <person name="Grassa C.J."/>
            <person name="Murat F."/>
            <person name="Staton S.E."/>
            <person name="Cottret L."/>
            <person name="Lelandais-Briere C."/>
            <person name="Owens G.L."/>
            <person name="Carrere S."/>
            <person name="Mayjonade B."/>
            <person name="Legrand L."/>
            <person name="Gill N."/>
            <person name="Kane N.C."/>
            <person name="Bowers J.E."/>
            <person name="Hubner S."/>
            <person name="Bellec A."/>
            <person name="Berard A."/>
            <person name="Berges H."/>
            <person name="Blanchet N."/>
            <person name="Boniface M.C."/>
            <person name="Brunel D."/>
            <person name="Catrice O."/>
            <person name="Chaidir N."/>
            <person name="Claudel C."/>
            <person name="Donnadieu C."/>
            <person name="Faraut T."/>
            <person name="Fievet G."/>
            <person name="Helmstetter N."/>
            <person name="King M."/>
            <person name="Knapp S.J."/>
            <person name="Lai Z."/>
            <person name="Le Paslier M.C."/>
            <person name="Lippi Y."/>
            <person name="Lorenzon L."/>
            <person name="Mandel J.R."/>
            <person name="Marage G."/>
            <person name="Marchand G."/>
            <person name="Marquand E."/>
            <person name="Bret-Mestries E."/>
            <person name="Morien E."/>
            <person name="Nambeesan S."/>
            <person name="Nguyen T."/>
            <person name="Pegot-Espagnet P."/>
            <person name="Pouilly N."/>
            <person name="Raftis F."/>
            <person name="Sallet E."/>
            <person name="Schiex T."/>
            <person name="Thomas J."/>
            <person name="Vandecasteele C."/>
            <person name="Vares D."/>
            <person name="Vear F."/>
            <person name="Vautrin S."/>
            <person name="Crespi M."/>
            <person name="Mangin B."/>
            <person name="Burke J.M."/>
            <person name="Salse J."/>
            <person name="Munos S."/>
            <person name="Vincourt P."/>
            <person name="Rieseberg L.H."/>
            <person name="Langlade N.B."/>
        </authorList>
    </citation>
    <scope>NUCLEOTIDE SEQUENCE</scope>
    <source>
        <tissue evidence="1">Leaves</tissue>
    </source>
</reference>
<accession>A0A9K3P1Y9</accession>
<name>A0A9K3P1Y9_HELAN</name>
<reference evidence="1" key="2">
    <citation type="submission" date="2020-06" db="EMBL/GenBank/DDBJ databases">
        <title>Helianthus annuus Genome sequencing and assembly Release 2.</title>
        <authorList>
            <person name="Gouzy J."/>
            <person name="Langlade N."/>
            <person name="Munos S."/>
        </authorList>
    </citation>
    <scope>NUCLEOTIDE SEQUENCE</scope>
    <source>
        <tissue evidence="1">Leaves</tissue>
    </source>
</reference>
<comment type="caution">
    <text evidence="1">The sequence shown here is derived from an EMBL/GenBank/DDBJ whole genome shotgun (WGS) entry which is preliminary data.</text>
</comment>
<dbReference type="Gramene" id="mRNA:HanXRQr2_Chr01g0017421">
    <property type="protein sequence ID" value="mRNA:HanXRQr2_Chr01g0017421"/>
    <property type="gene ID" value="HanXRQr2_Chr01g0017421"/>
</dbReference>